<dbReference type="Gene3D" id="2.40.50.100">
    <property type="match status" value="1"/>
</dbReference>
<dbReference type="AlphaFoldDB" id="A0A1M5DCC4"/>
<accession>A0A1M5DCC4</accession>
<dbReference type="InterPro" id="IPR001882">
    <property type="entry name" value="Biotin_BS"/>
</dbReference>
<dbReference type="RefSeq" id="WP_073064040.1">
    <property type="nucleotide sequence ID" value="NZ_FQUS01000011.1"/>
</dbReference>
<dbReference type="STRING" id="1194090.SAMN05443144_11167"/>
<dbReference type="CDD" id="cd06850">
    <property type="entry name" value="biotinyl_domain"/>
    <property type="match status" value="1"/>
</dbReference>
<keyword evidence="1" id="KW-0092">Biotin</keyword>
<evidence type="ECO:0000313" key="4">
    <source>
        <dbReference type="Proteomes" id="UP000184041"/>
    </source>
</evidence>
<name>A0A1M5DCC4_9BACT</name>
<dbReference type="InterPro" id="IPR000089">
    <property type="entry name" value="Biotin_lipoyl"/>
</dbReference>
<dbReference type="InterPro" id="IPR011053">
    <property type="entry name" value="Single_hybrid_motif"/>
</dbReference>
<dbReference type="EMBL" id="FQUS01000011">
    <property type="protein sequence ID" value="SHF64494.1"/>
    <property type="molecule type" value="Genomic_DNA"/>
</dbReference>
<dbReference type="PROSITE" id="PS00188">
    <property type="entry name" value="BIOTIN"/>
    <property type="match status" value="1"/>
</dbReference>
<dbReference type="InterPro" id="IPR050709">
    <property type="entry name" value="Biotin_Carboxyl_Carrier/Decarb"/>
</dbReference>
<dbReference type="PANTHER" id="PTHR45266:SF3">
    <property type="entry name" value="OXALOACETATE DECARBOXYLASE ALPHA CHAIN"/>
    <property type="match status" value="1"/>
</dbReference>
<dbReference type="PROSITE" id="PS50968">
    <property type="entry name" value="BIOTINYL_LIPOYL"/>
    <property type="match status" value="1"/>
</dbReference>
<keyword evidence="4" id="KW-1185">Reference proteome</keyword>
<dbReference type="Pfam" id="PF00364">
    <property type="entry name" value="Biotin_lipoyl"/>
    <property type="match status" value="1"/>
</dbReference>
<evidence type="ECO:0000313" key="3">
    <source>
        <dbReference type="EMBL" id="SHF64494.1"/>
    </source>
</evidence>
<dbReference type="PANTHER" id="PTHR45266">
    <property type="entry name" value="OXALOACETATE DECARBOXYLASE ALPHA CHAIN"/>
    <property type="match status" value="1"/>
</dbReference>
<reference evidence="3 4" key="1">
    <citation type="submission" date="2016-11" db="EMBL/GenBank/DDBJ databases">
        <authorList>
            <person name="Jaros S."/>
            <person name="Januszkiewicz K."/>
            <person name="Wedrychowicz H."/>
        </authorList>
    </citation>
    <scope>NUCLEOTIDE SEQUENCE [LARGE SCALE GENOMIC DNA]</scope>
    <source>
        <strain evidence="3 4">DSM 21986</strain>
    </source>
</reference>
<sequence length="171" mass="19242">MKFEARIREREQTVELELQEERGEAHFQDEVLSYEFSRQDNGRYLLRTGTKLYKIDNVEYDRHTVTFTLDGHWCSVDVRDEQDLLLDRLGFKTAGEIGAGKLNAPMPGKILEIMVEEGDEVTLGDPVAILEAMKMENELKAPVSGLITTVAVARGDSLEKNALILEIEASG</sequence>
<protein>
    <submittedName>
        <fullName evidence="3">Biotin carboxyl carrier protein</fullName>
    </submittedName>
</protein>
<dbReference type="Proteomes" id="UP000184041">
    <property type="component" value="Unassembled WGS sequence"/>
</dbReference>
<evidence type="ECO:0000256" key="1">
    <source>
        <dbReference type="ARBA" id="ARBA00023267"/>
    </source>
</evidence>
<dbReference type="FunFam" id="2.40.50.100:FF:000003">
    <property type="entry name" value="Acetyl-CoA carboxylase biotin carboxyl carrier protein"/>
    <property type="match status" value="1"/>
</dbReference>
<organism evidence="3 4">
    <name type="scientific">Fodinibius roseus</name>
    <dbReference type="NCBI Taxonomy" id="1194090"/>
    <lineage>
        <taxon>Bacteria</taxon>
        <taxon>Pseudomonadati</taxon>
        <taxon>Balneolota</taxon>
        <taxon>Balneolia</taxon>
        <taxon>Balneolales</taxon>
        <taxon>Balneolaceae</taxon>
        <taxon>Fodinibius</taxon>
    </lineage>
</organism>
<dbReference type="OrthoDB" id="9812676at2"/>
<evidence type="ECO:0000259" key="2">
    <source>
        <dbReference type="PROSITE" id="PS50968"/>
    </source>
</evidence>
<feature type="domain" description="Lipoyl-binding" evidence="2">
    <location>
        <begin position="94"/>
        <end position="168"/>
    </location>
</feature>
<dbReference type="SUPFAM" id="SSF51230">
    <property type="entry name" value="Single hybrid motif"/>
    <property type="match status" value="1"/>
</dbReference>
<proteinExistence type="predicted"/>
<gene>
    <name evidence="3" type="ORF">SAMN05443144_11167</name>
</gene>